<dbReference type="RefSeq" id="XP_022585914.1">
    <property type="nucleotide sequence ID" value="XM_022728290.1"/>
</dbReference>
<keyword evidence="3" id="KW-1185">Reference proteome</keyword>
<dbReference type="EMBL" id="KV878336">
    <property type="protein sequence ID" value="OJJ51404.1"/>
    <property type="molecule type" value="Genomic_DNA"/>
</dbReference>
<evidence type="ECO:0000313" key="3">
    <source>
        <dbReference type="Proteomes" id="UP000184188"/>
    </source>
</evidence>
<dbReference type="AlphaFoldDB" id="A0A1L9SW79"/>
<feature type="region of interest" description="Disordered" evidence="1">
    <location>
        <begin position="153"/>
        <end position="185"/>
    </location>
</feature>
<name>A0A1L9SW79_9EURO</name>
<accession>A0A1L9SW79</accession>
<reference evidence="3" key="1">
    <citation type="journal article" date="2017" name="Genome Biol.">
        <title>Comparative genomics reveals high biological diversity and specific adaptations in the industrially and medically important fungal genus Aspergillus.</title>
        <authorList>
            <person name="de Vries R.P."/>
            <person name="Riley R."/>
            <person name="Wiebenga A."/>
            <person name="Aguilar-Osorio G."/>
            <person name="Amillis S."/>
            <person name="Uchima C.A."/>
            <person name="Anderluh G."/>
            <person name="Asadollahi M."/>
            <person name="Askin M."/>
            <person name="Barry K."/>
            <person name="Battaglia E."/>
            <person name="Bayram O."/>
            <person name="Benocci T."/>
            <person name="Braus-Stromeyer S.A."/>
            <person name="Caldana C."/>
            <person name="Canovas D."/>
            <person name="Cerqueira G.C."/>
            <person name="Chen F."/>
            <person name="Chen W."/>
            <person name="Choi C."/>
            <person name="Clum A."/>
            <person name="Dos Santos R.A."/>
            <person name="Damasio A.R."/>
            <person name="Diallinas G."/>
            <person name="Emri T."/>
            <person name="Fekete E."/>
            <person name="Flipphi M."/>
            <person name="Freyberg S."/>
            <person name="Gallo A."/>
            <person name="Gournas C."/>
            <person name="Habgood R."/>
            <person name="Hainaut M."/>
            <person name="Harispe M.L."/>
            <person name="Henrissat B."/>
            <person name="Hilden K.S."/>
            <person name="Hope R."/>
            <person name="Hossain A."/>
            <person name="Karabika E."/>
            <person name="Karaffa L."/>
            <person name="Karanyi Z."/>
            <person name="Krasevec N."/>
            <person name="Kuo A."/>
            <person name="Kusch H."/>
            <person name="LaButti K."/>
            <person name="Lagendijk E.L."/>
            <person name="Lapidus A."/>
            <person name="Levasseur A."/>
            <person name="Lindquist E."/>
            <person name="Lipzen A."/>
            <person name="Logrieco A.F."/>
            <person name="MacCabe A."/>
            <person name="Maekelae M.R."/>
            <person name="Malavazi I."/>
            <person name="Melin P."/>
            <person name="Meyer V."/>
            <person name="Mielnichuk N."/>
            <person name="Miskei M."/>
            <person name="Molnar A.P."/>
            <person name="Mule G."/>
            <person name="Ngan C.Y."/>
            <person name="Orejas M."/>
            <person name="Orosz E."/>
            <person name="Ouedraogo J.P."/>
            <person name="Overkamp K.M."/>
            <person name="Park H.-S."/>
            <person name="Perrone G."/>
            <person name="Piumi F."/>
            <person name="Punt P.J."/>
            <person name="Ram A.F."/>
            <person name="Ramon A."/>
            <person name="Rauscher S."/>
            <person name="Record E."/>
            <person name="Riano-Pachon D.M."/>
            <person name="Robert V."/>
            <person name="Roehrig J."/>
            <person name="Ruller R."/>
            <person name="Salamov A."/>
            <person name="Salih N.S."/>
            <person name="Samson R.A."/>
            <person name="Sandor E."/>
            <person name="Sanguinetti M."/>
            <person name="Schuetze T."/>
            <person name="Sepcic K."/>
            <person name="Shelest E."/>
            <person name="Sherlock G."/>
            <person name="Sophianopoulou V."/>
            <person name="Squina F.M."/>
            <person name="Sun H."/>
            <person name="Susca A."/>
            <person name="Todd R.B."/>
            <person name="Tsang A."/>
            <person name="Unkles S.E."/>
            <person name="van de Wiele N."/>
            <person name="van Rossen-Uffink D."/>
            <person name="Oliveira J.V."/>
            <person name="Vesth T.C."/>
            <person name="Visser J."/>
            <person name="Yu J.-H."/>
            <person name="Zhou M."/>
            <person name="Andersen M.R."/>
            <person name="Archer D.B."/>
            <person name="Baker S.E."/>
            <person name="Benoit I."/>
            <person name="Brakhage A.A."/>
            <person name="Braus G.H."/>
            <person name="Fischer R."/>
            <person name="Frisvad J.C."/>
            <person name="Goldman G.H."/>
            <person name="Houbraken J."/>
            <person name="Oakley B."/>
            <person name="Pocsi I."/>
            <person name="Scazzocchio C."/>
            <person name="Seiboth B."/>
            <person name="vanKuyk P.A."/>
            <person name="Wortman J."/>
            <person name="Dyer P.S."/>
            <person name="Grigoriev I.V."/>
        </authorList>
    </citation>
    <scope>NUCLEOTIDE SEQUENCE [LARGE SCALE GENOMIC DNA]</scope>
    <source>
        <strain evidence="3">CBS 506.65</strain>
    </source>
</reference>
<evidence type="ECO:0000313" key="2">
    <source>
        <dbReference type="EMBL" id="OJJ51404.1"/>
    </source>
</evidence>
<gene>
    <name evidence="2" type="ORF">ASPZODRAFT_379453</name>
</gene>
<proteinExistence type="predicted"/>
<sequence length="217" mass="23388">MALPYIDTPRTEAGNATYLTNGYRSIGRTNLSALDSVENSFQTPSKDEDIIKILEDGRRRTSGGFKVTTPRAGSGPKSNRSALADRRHLPTIAPPKGEFTPLMKSATKNSFLKTLSAARGTTGTSKTPAHLRASYRSNVNTPGLPAMEMTDIYEEDGSDDDPTPLPQVASSSAQSTPLPGLLGRNGRGMLDDANVLSLREQENVGFFLCFCYAIMRG</sequence>
<protein>
    <submittedName>
        <fullName evidence="2">Uncharacterized protein</fullName>
    </submittedName>
</protein>
<feature type="region of interest" description="Disordered" evidence="1">
    <location>
        <begin position="61"/>
        <end position="83"/>
    </location>
</feature>
<dbReference type="STRING" id="1073090.A0A1L9SW79"/>
<dbReference type="GeneID" id="34614754"/>
<dbReference type="VEuPathDB" id="FungiDB:ASPZODRAFT_379453"/>
<feature type="compositionally biased region" description="Acidic residues" evidence="1">
    <location>
        <begin position="153"/>
        <end position="162"/>
    </location>
</feature>
<dbReference type="OrthoDB" id="4501029at2759"/>
<organism evidence="2 3">
    <name type="scientific">Penicilliopsis zonata CBS 506.65</name>
    <dbReference type="NCBI Taxonomy" id="1073090"/>
    <lineage>
        <taxon>Eukaryota</taxon>
        <taxon>Fungi</taxon>
        <taxon>Dikarya</taxon>
        <taxon>Ascomycota</taxon>
        <taxon>Pezizomycotina</taxon>
        <taxon>Eurotiomycetes</taxon>
        <taxon>Eurotiomycetidae</taxon>
        <taxon>Eurotiales</taxon>
        <taxon>Aspergillaceae</taxon>
        <taxon>Penicilliopsis</taxon>
    </lineage>
</organism>
<evidence type="ECO:0000256" key="1">
    <source>
        <dbReference type="SAM" id="MobiDB-lite"/>
    </source>
</evidence>
<dbReference type="Proteomes" id="UP000184188">
    <property type="component" value="Unassembled WGS sequence"/>
</dbReference>